<dbReference type="GO" id="GO:0008270">
    <property type="term" value="F:zinc ion binding"/>
    <property type="evidence" value="ECO:0007669"/>
    <property type="project" value="UniProtKB-KW"/>
</dbReference>
<dbReference type="EMBL" id="AXCR01000007">
    <property type="protein sequence ID" value="KJR85463.1"/>
    <property type="molecule type" value="Genomic_DNA"/>
</dbReference>
<name>A0A0F2M6Z1_SPOSC</name>
<evidence type="ECO:0000313" key="5">
    <source>
        <dbReference type="Proteomes" id="UP000033710"/>
    </source>
</evidence>
<organism evidence="4 5">
    <name type="scientific">Sporothrix schenckii 1099-18</name>
    <dbReference type="NCBI Taxonomy" id="1397361"/>
    <lineage>
        <taxon>Eukaryota</taxon>
        <taxon>Fungi</taxon>
        <taxon>Dikarya</taxon>
        <taxon>Ascomycota</taxon>
        <taxon>Pezizomycotina</taxon>
        <taxon>Sordariomycetes</taxon>
        <taxon>Sordariomycetidae</taxon>
        <taxon>Ophiostomatales</taxon>
        <taxon>Ophiostomataceae</taxon>
        <taxon>Sporothrix</taxon>
    </lineage>
</organism>
<dbReference type="OrthoDB" id="6105938at2759"/>
<evidence type="ECO:0000256" key="2">
    <source>
        <dbReference type="SAM" id="MobiDB-lite"/>
    </source>
</evidence>
<accession>A0A0F2M6Z1</accession>
<dbReference type="GeneID" id="27671364"/>
<keyword evidence="1" id="KW-0479">Metal-binding</keyword>
<protein>
    <recommendedName>
        <fullName evidence="3">C2H2-type domain-containing protein</fullName>
    </recommendedName>
</protein>
<dbReference type="PANTHER" id="PTHR38846">
    <property type="entry name" value="C3H1-TYPE DOMAIN-CONTAINING PROTEIN"/>
    <property type="match status" value="1"/>
</dbReference>
<comment type="caution">
    <text evidence="4">The sequence shown here is derived from an EMBL/GenBank/DDBJ whole genome shotgun (WGS) entry which is preliminary data.</text>
</comment>
<evidence type="ECO:0000256" key="1">
    <source>
        <dbReference type="PROSITE-ProRule" id="PRU00042"/>
    </source>
</evidence>
<proteinExistence type="predicted"/>
<evidence type="ECO:0000259" key="3">
    <source>
        <dbReference type="PROSITE" id="PS50157"/>
    </source>
</evidence>
<feature type="region of interest" description="Disordered" evidence="2">
    <location>
        <begin position="31"/>
        <end position="72"/>
    </location>
</feature>
<gene>
    <name evidence="4" type="ORF">SPSK_09515</name>
</gene>
<keyword evidence="1" id="KW-0863">Zinc-finger</keyword>
<feature type="domain" description="C2H2-type" evidence="3">
    <location>
        <begin position="11"/>
        <end position="42"/>
    </location>
</feature>
<dbReference type="RefSeq" id="XP_016588139.1">
    <property type="nucleotide sequence ID" value="XM_016736087.1"/>
</dbReference>
<sequence length="320" mass="35948">MASSGPTARSFSCDPPCFRKFKTAAALKNHKRDARNHAQAGRPANAVPTNGISERKNRGIPSSGTGTTRNRHGARGATIVASTVTTTRAKKKQATKTSRCTLCDKLFVTDEALADHTRNSRKHNMAVQAESAGPAALADTPLDRFFQNFNSFPYDRFKPPAESFRQLERFLDWRPGTKARERAWARYQRALVDEVQLWYGDVSDIAAWHDLCRAIGIRNLPPTTKECKAAVRRTHVNIVDLIEWGRNGRPANSPVRVYRTVEMLRVYTMGTHRVFPRGEVIRKEDGATNIVLRYLLRDFKQPGLGWDSGGMPTQVRRSSQ</sequence>
<keyword evidence="1" id="KW-0862">Zinc</keyword>
<dbReference type="AlphaFoldDB" id="A0A0F2M6Z1"/>
<dbReference type="VEuPathDB" id="FungiDB:SPSK_09515"/>
<dbReference type="PANTHER" id="PTHR38846:SF1">
    <property type="entry name" value="C3H1-TYPE DOMAIN-CONTAINING PROTEIN"/>
    <property type="match status" value="1"/>
</dbReference>
<dbReference type="Proteomes" id="UP000033710">
    <property type="component" value="Unassembled WGS sequence"/>
</dbReference>
<reference evidence="4 5" key="1">
    <citation type="journal article" date="2014" name="BMC Genomics">
        <title>Comparative genomics of the major fungal agents of human and animal Sporotrichosis: Sporothrix schenckii and Sporothrix brasiliensis.</title>
        <authorList>
            <person name="Teixeira M.M."/>
            <person name="de Almeida L.G."/>
            <person name="Kubitschek-Barreira P."/>
            <person name="Alves F.L."/>
            <person name="Kioshima E.S."/>
            <person name="Abadio A.K."/>
            <person name="Fernandes L."/>
            <person name="Derengowski L.S."/>
            <person name="Ferreira K.S."/>
            <person name="Souza R.C."/>
            <person name="Ruiz J.C."/>
            <person name="de Andrade N.C."/>
            <person name="Paes H.C."/>
            <person name="Nicola A.M."/>
            <person name="Albuquerque P."/>
            <person name="Gerber A.L."/>
            <person name="Martins V.P."/>
            <person name="Peconick L.D."/>
            <person name="Neto A.V."/>
            <person name="Chaucanez C.B."/>
            <person name="Silva P.A."/>
            <person name="Cunha O.L."/>
            <person name="de Oliveira F.F."/>
            <person name="dos Santos T.C."/>
            <person name="Barros A.L."/>
            <person name="Soares M.A."/>
            <person name="de Oliveira L.M."/>
            <person name="Marini M.M."/>
            <person name="Villalobos-Duno H."/>
            <person name="Cunha M.M."/>
            <person name="de Hoog S."/>
            <person name="da Silveira J.F."/>
            <person name="Henrissat B."/>
            <person name="Nino-Vega G.A."/>
            <person name="Cisalpino P.S."/>
            <person name="Mora-Montes H.M."/>
            <person name="Almeida S.R."/>
            <person name="Stajich J.E."/>
            <person name="Lopes-Bezerra L.M."/>
            <person name="Vasconcelos A.T."/>
            <person name="Felipe M.S."/>
        </authorList>
    </citation>
    <scope>NUCLEOTIDE SEQUENCE [LARGE SCALE GENOMIC DNA]</scope>
    <source>
        <strain evidence="4 5">1099-18</strain>
    </source>
</reference>
<dbReference type="KEGG" id="ssck:SPSK_09515"/>
<evidence type="ECO:0000313" key="4">
    <source>
        <dbReference type="EMBL" id="KJR85463.1"/>
    </source>
</evidence>
<dbReference type="InterPro" id="IPR013087">
    <property type="entry name" value="Znf_C2H2_type"/>
</dbReference>
<dbReference type="PROSITE" id="PS50157">
    <property type="entry name" value="ZINC_FINGER_C2H2_2"/>
    <property type="match status" value="1"/>
</dbReference>
<reference evidence="4 5" key="2">
    <citation type="journal article" date="2015" name="Eukaryot. Cell">
        <title>Asexual propagation of a virulent clone complex in a human and feline outbreak of sporotrichosis.</title>
        <authorList>
            <person name="Teixeira Mde M."/>
            <person name="Rodrigues A.M."/>
            <person name="Tsui C.K."/>
            <person name="de Almeida L.G."/>
            <person name="Van Diepeningen A.D."/>
            <person name="van den Ende B.G."/>
            <person name="Fernandes G.F."/>
            <person name="Kano R."/>
            <person name="Hamelin R.C."/>
            <person name="Lopes-Bezerra L.M."/>
            <person name="Vasconcelos A.T."/>
            <person name="de Hoog S."/>
            <person name="de Camargo Z.P."/>
            <person name="Felipe M.S."/>
        </authorList>
    </citation>
    <scope>NUCLEOTIDE SEQUENCE [LARGE SCALE GENOMIC DNA]</scope>
    <source>
        <strain evidence="4 5">1099-18</strain>
    </source>
</reference>